<dbReference type="PANTHER" id="PTHR43022">
    <property type="entry name" value="PROTEIN SMF"/>
    <property type="match status" value="1"/>
</dbReference>
<dbReference type="Proteomes" id="UP000198860">
    <property type="component" value="Unassembled WGS sequence"/>
</dbReference>
<dbReference type="OrthoDB" id="9785707at2"/>
<sequence length="293" mass="32979">MKDRRTRLLLLHDSSHMTRPLLRKLLQNDPSLLHPFSCTPAQLSKDVSIPLSRAQSILRHITDPNIMKKLDKYDQKYTIITLFDHIYPENLKTIPDPPYVLYTEGDVSLFHSPLSISVIGTRRPSSYAFPAMKSVLIPLIQSGFTIVSGMAQGIDQLAHTLAAEYNGKTIAVLGSGFQHIYPKNNPLLYRSLTENHLVVSEYPPDCPPKKYHFPERNRLIAGLTPSTFVIEARLKSGTLITVDQALEQGKDVYALPGPAGRVTSEGCHKMINEGAKLVHTYHDILEDWLEKFE</sequence>
<protein>
    <submittedName>
        <fullName evidence="3">DNA processing protein</fullName>
    </submittedName>
</protein>
<proteinExistence type="inferred from homology"/>
<dbReference type="Gene3D" id="3.40.50.450">
    <property type="match status" value="1"/>
</dbReference>
<dbReference type="NCBIfam" id="TIGR00732">
    <property type="entry name" value="dprA"/>
    <property type="match status" value="1"/>
</dbReference>
<evidence type="ECO:0000313" key="4">
    <source>
        <dbReference type="Proteomes" id="UP000198860"/>
    </source>
</evidence>
<dbReference type="SUPFAM" id="SSF102405">
    <property type="entry name" value="MCP/YpsA-like"/>
    <property type="match status" value="1"/>
</dbReference>
<accession>A0A1H0MWR8</accession>
<evidence type="ECO:0000256" key="1">
    <source>
        <dbReference type="ARBA" id="ARBA00006525"/>
    </source>
</evidence>
<evidence type="ECO:0000313" key="3">
    <source>
        <dbReference type="EMBL" id="SDO84847.1"/>
    </source>
</evidence>
<dbReference type="AlphaFoldDB" id="A0A1H0MWR8"/>
<dbReference type="Pfam" id="PF02481">
    <property type="entry name" value="DNA_processg_A"/>
    <property type="match status" value="1"/>
</dbReference>
<dbReference type="InterPro" id="IPR057666">
    <property type="entry name" value="DrpA_SLOG"/>
</dbReference>
<dbReference type="GO" id="GO:0009294">
    <property type="term" value="P:DNA-mediated transformation"/>
    <property type="evidence" value="ECO:0007669"/>
    <property type="project" value="InterPro"/>
</dbReference>
<reference evidence="4" key="1">
    <citation type="submission" date="2016-10" db="EMBL/GenBank/DDBJ databases">
        <authorList>
            <person name="Varghese N."/>
            <person name="Submissions S."/>
        </authorList>
    </citation>
    <scope>NUCLEOTIDE SEQUENCE [LARGE SCALE GENOMIC DNA]</scope>
    <source>
        <strain evidence="4">CGMCC 1.3703</strain>
    </source>
</reference>
<evidence type="ECO:0000259" key="2">
    <source>
        <dbReference type="Pfam" id="PF02481"/>
    </source>
</evidence>
<dbReference type="PANTHER" id="PTHR43022:SF1">
    <property type="entry name" value="PROTEIN SMF"/>
    <property type="match status" value="1"/>
</dbReference>
<gene>
    <name evidence="3" type="ORF">SAMN05421677_108165</name>
</gene>
<dbReference type="STRING" id="240303.SAMN05421677_108165"/>
<dbReference type="EMBL" id="FNIZ01000008">
    <property type="protein sequence ID" value="SDO84847.1"/>
    <property type="molecule type" value="Genomic_DNA"/>
</dbReference>
<keyword evidence="4" id="KW-1185">Reference proteome</keyword>
<organism evidence="3 4">
    <name type="scientific">Halobacillus aidingensis</name>
    <dbReference type="NCBI Taxonomy" id="240303"/>
    <lineage>
        <taxon>Bacteria</taxon>
        <taxon>Bacillati</taxon>
        <taxon>Bacillota</taxon>
        <taxon>Bacilli</taxon>
        <taxon>Bacillales</taxon>
        <taxon>Bacillaceae</taxon>
        <taxon>Halobacillus</taxon>
    </lineage>
</organism>
<name>A0A1H0MWR8_HALAD</name>
<dbReference type="InterPro" id="IPR003488">
    <property type="entry name" value="DprA"/>
</dbReference>
<feature type="domain" description="Smf/DprA SLOG" evidence="2">
    <location>
        <begin position="79"/>
        <end position="287"/>
    </location>
</feature>
<comment type="similarity">
    <text evidence="1">Belongs to the DprA/Smf family.</text>
</comment>